<gene>
    <name evidence="10" type="ORF">AXE80_05210</name>
</gene>
<evidence type="ECO:0000256" key="7">
    <source>
        <dbReference type="SAM" id="Phobius"/>
    </source>
</evidence>
<evidence type="ECO:0000256" key="3">
    <source>
        <dbReference type="ARBA" id="ARBA00022475"/>
    </source>
</evidence>
<organism evidence="10 11">
    <name type="scientific">Wenyingzhuangia fucanilytica</name>
    <dbReference type="NCBI Taxonomy" id="1790137"/>
    <lineage>
        <taxon>Bacteria</taxon>
        <taxon>Pseudomonadati</taxon>
        <taxon>Bacteroidota</taxon>
        <taxon>Flavobacteriia</taxon>
        <taxon>Flavobacteriales</taxon>
        <taxon>Flavobacteriaceae</taxon>
        <taxon>Wenyingzhuangia</taxon>
    </lineage>
</organism>
<evidence type="ECO:0000313" key="10">
    <source>
        <dbReference type="EMBL" id="ANW95710.1"/>
    </source>
</evidence>
<evidence type="ECO:0000259" key="8">
    <source>
        <dbReference type="Pfam" id="PF02687"/>
    </source>
</evidence>
<dbReference type="PANTHER" id="PTHR30489">
    <property type="entry name" value="LIPOPROTEIN-RELEASING SYSTEM TRANSMEMBRANE PROTEIN LOLE"/>
    <property type="match status" value="1"/>
</dbReference>
<dbReference type="InterPro" id="IPR003838">
    <property type="entry name" value="ABC3_permease_C"/>
</dbReference>
<accession>A0A1B1Y4M7</accession>
<evidence type="ECO:0000256" key="4">
    <source>
        <dbReference type="ARBA" id="ARBA00022692"/>
    </source>
</evidence>
<evidence type="ECO:0000256" key="6">
    <source>
        <dbReference type="ARBA" id="ARBA00023136"/>
    </source>
</evidence>
<dbReference type="STRING" id="1790137.AXE80_05210"/>
<sequence length="411" mass="46792">MNFELFIANRLTKSQEYKNSVSSPIIKIAIIAIALGMMMMLISIATGVGLQRRIRDKVAGFNGHIVISNYDNNQSKTTQKPIDIHQKFYPKFTTVSGINHVQVFATRAGIIRTEKSFEGVVLKGVDKDYDWSFFKEYLVAGKVPVFGDKISKEVIVSKLIADRMHFKVGDSFDTFFIKEDPNTLPSRRVYKISGIYDTGFEEFDKNIMIGDINQVRGLNKWKNDQVGGFEVFVNDFNEIDKKSKEIYQEIDVTLDSQSLFEQYPQIFEWLQLFDGNIAVIIIIMIIVAGINMITALLVLILERTQIIGVLKTLGAKSWSIRKIFLYNASYIIGRGLLIGNVVGLLFIYLQYQFKFITLDPQNYYVHVAPVYITFSQIILLNIGTLVLCVLMMLIPSYIITRISPAQSVKFS</sequence>
<dbReference type="RefSeq" id="WP_068825107.1">
    <property type="nucleotide sequence ID" value="NZ_CP014224.1"/>
</dbReference>
<protein>
    <submittedName>
        <fullName evidence="10">Transmembrane permease</fullName>
    </submittedName>
</protein>
<evidence type="ECO:0000256" key="5">
    <source>
        <dbReference type="ARBA" id="ARBA00022989"/>
    </source>
</evidence>
<dbReference type="PANTHER" id="PTHR30489:SF0">
    <property type="entry name" value="LIPOPROTEIN-RELEASING SYSTEM TRANSMEMBRANE PROTEIN LOLE"/>
    <property type="match status" value="1"/>
</dbReference>
<keyword evidence="4 7" id="KW-0812">Transmembrane</keyword>
<dbReference type="EMBL" id="CP014224">
    <property type="protein sequence ID" value="ANW95710.1"/>
    <property type="molecule type" value="Genomic_DNA"/>
</dbReference>
<dbReference type="OrthoDB" id="1522670at2"/>
<evidence type="ECO:0000259" key="9">
    <source>
        <dbReference type="Pfam" id="PF12704"/>
    </source>
</evidence>
<comment type="subcellular location">
    <subcellularLocation>
        <location evidence="1">Cell membrane</location>
        <topology evidence="1">Multi-pass membrane protein</topology>
    </subcellularLocation>
</comment>
<reference evidence="10 11" key="1">
    <citation type="submission" date="2016-02" db="EMBL/GenBank/DDBJ databases">
        <authorList>
            <person name="Wen L."/>
            <person name="He K."/>
            <person name="Yang H."/>
        </authorList>
    </citation>
    <scope>NUCLEOTIDE SEQUENCE [LARGE SCALE GENOMIC DNA]</scope>
    <source>
        <strain evidence="10 11">CZ1127</strain>
    </source>
</reference>
<dbReference type="InterPro" id="IPR051447">
    <property type="entry name" value="Lipoprotein-release_system"/>
</dbReference>
<evidence type="ECO:0000313" key="11">
    <source>
        <dbReference type="Proteomes" id="UP000092967"/>
    </source>
</evidence>
<name>A0A1B1Y4M7_9FLAO</name>
<dbReference type="AlphaFoldDB" id="A0A1B1Y4M7"/>
<feature type="transmembrane region" description="Helical" evidence="7">
    <location>
        <begin position="277"/>
        <end position="302"/>
    </location>
</feature>
<keyword evidence="11" id="KW-1185">Reference proteome</keyword>
<keyword evidence="6 7" id="KW-0472">Membrane</keyword>
<dbReference type="Pfam" id="PF12704">
    <property type="entry name" value="MacB_PCD"/>
    <property type="match status" value="1"/>
</dbReference>
<dbReference type="Proteomes" id="UP000092967">
    <property type="component" value="Chromosome"/>
</dbReference>
<dbReference type="GO" id="GO:0098797">
    <property type="term" value="C:plasma membrane protein complex"/>
    <property type="evidence" value="ECO:0007669"/>
    <property type="project" value="TreeGrafter"/>
</dbReference>
<evidence type="ECO:0000256" key="2">
    <source>
        <dbReference type="ARBA" id="ARBA00005236"/>
    </source>
</evidence>
<dbReference type="KEGG" id="wfu:AXE80_05210"/>
<feature type="transmembrane region" description="Helical" evidence="7">
    <location>
        <begin position="323"/>
        <end position="351"/>
    </location>
</feature>
<dbReference type="Pfam" id="PF02687">
    <property type="entry name" value="FtsX"/>
    <property type="match status" value="1"/>
</dbReference>
<feature type="transmembrane region" description="Helical" evidence="7">
    <location>
        <begin position="371"/>
        <end position="394"/>
    </location>
</feature>
<evidence type="ECO:0000256" key="1">
    <source>
        <dbReference type="ARBA" id="ARBA00004651"/>
    </source>
</evidence>
<dbReference type="InterPro" id="IPR025857">
    <property type="entry name" value="MacB_PCD"/>
</dbReference>
<comment type="similarity">
    <text evidence="2">Belongs to the ABC-4 integral membrane protein family. LolC/E subfamily.</text>
</comment>
<dbReference type="GO" id="GO:0044874">
    <property type="term" value="P:lipoprotein localization to outer membrane"/>
    <property type="evidence" value="ECO:0007669"/>
    <property type="project" value="TreeGrafter"/>
</dbReference>
<keyword evidence="3" id="KW-1003">Cell membrane</keyword>
<feature type="transmembrane region" description="Helical" evidence="7">
    <location>
        <begin position="28"/>
        <end position="50"/>
    </location>
</feature>
<keyword evidence="5 7" id="KW-1133">Transmembrane helix</keyword>
<proteinExistence type="inferred from homology"/>
<feature type="domain" description="ABC3 transporter permease C-terminal" evidence="8">
    <location>
        <begin position="279"/>
        <end position="404"/>
    </location>
</feature>
<feature type="domain" description="MacB-like periplasmic core" evidence="9">
    <location>
        <begin position="28"/>
        <end position="214"/>
    </location>
</feature>